<comment type="caution">
    <text evidence="14">The sequence shown here is derived from an EMBL/GenBank/DDBJ whole genome shotgun (WGS) entry which is preliminary data.</text>
</comment>
<evidence type="ECO:0000256" key="1">
    <source>
        <dbReference type="ARBA" id="ARBA00001946"/>
    </source>
</evidence>
<feature type="compositionally biased region" description="Acidic residues" evidence="13">
    <location>
        <begin position="103"/>
        <end position="115"/>
    </location>
</feature>
<dbReference type="Gene3D" id="3.40.1180.10">
    <property type="entry name" value="Decaprenyl diphosphate synthase-like"/>
    <property type="match status" value="1"/>
</dbReference>
<accession>A0A9P3PHL9</accession>
<dbReference type="GO" id="GO:0005789">
    <property type="term" value="C:endoplasmic reticulum membrane"/>
    <property type="evidence" value="ECO:0007669"/>
    <property type="project" value="UniProtKB-SubCell"/>
</dbReference>
<evidence type="ECO:0000256" key="6">
    <source>
        <dbReference type="ARBA" id="ARBA00022679"/>
    </source>
</evidence>
<dbReference type="OrthoDB" id="3057168at2759"/>
<reference evidence="14" key="1">
    <citation type="submission" date="2022-07" db="EMBL/GenBank/DDBJ databases">
        <title>The genome of Lyophyllum shimeji provides insight into the initial evolution of ectomycorrhizal fungal genome.</title>
        <authorList>
            <person name="Kobayashi Y."/>
            <person name="Shibata T."/>
            <person name="Hirakawa H."/>
            <person name="Shigenobu S."/>
            <person name="Nishiyama T."/>
            <person name="Yamada A."/>
            <person name="Hasebe M."/>
            <person name="Kawaguchi M."/>
        </authorList>
    </citation>
    <scope>NUCLEOTIDE SEQUENCE</scope>
    <source>
        <strain evidence="14">AT787</strain>
    </source>
</reference>
<keyword evidence="8" id="KW-0256">Endoplasmic reticulum</keyword>
<evidence type="ECO:0000256" key="8">
    <source>
        <dbReference type="ARBA" id="ARBA00022824"/>
    </source>
</evidence>
<gene>
    <name evidence="14" type="ORF">LshimejAT787_0303980</name>
</gene>
<dbReference type="EMBL" id="BRPK01000003">
    <property type="protein sequence ID" value="GLB36110.1"/>
    <property type="molecule type" value="Genomic_DNA"/>
</dbReference>
<dbReference type="InterPro" id="IPR038887">
    <property type="entry name" value="Nus1/NgBR"/>
</dbReference>
<dbReference type="GO" id="GO:0045547">
    <property type="term" value="F:ditrans,polycis-polyprenyl diphosphate synthase [(2E,6E)-farnesyl diphosphate specific] activity"/>
    <property type="evidence" value="ECO:0007669"/>
    <property type="project" value="UniProtKB-EC"/>
</dbReference>
<keyword evidence="15" id="KW-1185">Reference proteome</keyword>
<dbReference type="InterPro" id="IPR036424">
    <property type="entry name" value="UPP_synth-like_sf"/>
</dbReference>
<dbReference type="SUPFAM" id="SSF64005">
    <property type="entry name" value="Undecaprenyl diphosphate synthase"/>
    <property type="match status" value="1"/>
</dbReference>
<evidence type="ECO:0000256" key="12">
    <source>
        <dbReference type="ARBA" id="ARBA00047353"/>
    </source>
</evidence>
<proteinExistence type="inferred from homology"/>
<comment type="subcellular location">
    <subcellularLocation>
        <location evidence="2">Endoplasmic reticulum membrane</location>
    </subcellularLocation>
</comment>
<keyword evidence="6" id="KW-0808">Transferase</keyword>
<name>A0A9P3PHL9_LYOSH</name>
<comment type="catalytic activity">
    <reaction evidence="12">
        <text>n isopentenyl diphosphate + (2E,6E)-farnesyl diphosphate = a di-trans,poly-cis-polyprenyl diphosphate + n diphosphate</text>
        <dbReference type="Rhea" id="RHEA:53008"/>
        <dbReference type="Rhea" id="RHEA-COMP:19494"/>
        <dbReference type="ChEBI" id="CHEBI:33019"/>
        <dbReference type="ChEBI" id="CHEBI:128769"/>
        <dbReference type="ChEBI" id="CHEBI:136960"/>
        <dbReference type="ChEBI" id="CHEBI:175763"/>
        <dbReference type="EC" id="2.5.1.87"/>
    </reaction>
</comment>
<evidence type="ECO:0000256" key="11">
    <source>
        <dbReference type="ARBA" id="ARBA00023136"/>
    </source>
</evidence>
<dbReference type="EC" id="2.5.1.87" evidence="5"/>
<evidence type="ECO:0000256" key="5">
    <source>
        <dbReference type="ARBA" id="ARBA00012596"/>
    </source>
</evidence>
<evidence type="ECO:0000256" key="4">
    <source>
        <dbReference type="ARBA" id="ARBA00005432"/>
    </source>
</evidence>
<evidence type="ECO:0000313" key="14">
    <source>
        <dbReference type="EMBL" id="GLB36110.1"/>
    </source>
</evidence>
<evidence type="ECO:0000256" key="9">
    <source>
        <dbReference type="ARBA" id="ARBA00022842"/>
    </source>
</evidence>
<comment type="cofactor">
    <cofactor evidence="1">
        <name>Mg(2+)</name>
        <dbReference type="ChEBI" id="CHEBI:18420"/>
    </cofactor>
</comment>
<comment type="similarity">
    <text evidence="4">Belongs to the UPP synthase family.</text>
</comment>
<dbReference type="AlphaFoldDB" id="A0A9P3PHL9"/>
<evidence type="ECO:0000256" key="2">
    <source>
        <dbReference type="ARBA" id="ARBA00004586"/>
    </source>
</evidence>
<evidence type="ECO:0000256" key="7">
    <source>
        <dbReference type="ARBA" id="ARBA00022692"/>
    </source>
</evidence>
<comment type="pathway">
    <text evidence="3">Protein modification; protein glycosylation.</text>
</comment>
<evidence type="ECO:0000256" key="3">
    <source>
        <dbReference type="ARBA" id="ARBA00004922"/>
    </source>
</evidence>
<feature type="region of interest" description="Disordered" evidence="13">
    <location>
        <begin position="102"/>
        <end position="127"/>
    </location>
</feature>
<evidence type="ECO:0000256" key="10">
    <source>
        <dbReference type="ARBA" id="ARBA00022989"/>
    </source>
</evidence>
<keyword evidence="11" id="KW-0472">Membrane</keyword>
<evidence type="ECO:0000313" key="15">
    <source>
        <dbReference type="Proteomes" id="UP001063166"/>
    </source>
</evidence>
<protein>
    <recommendedName>
        <fullName evidence="5">ditrans,polycis-polyprenyl diphosphate synthase [(2E,6E)-farnesyldiphosphate specific]</fullName>
        <ecNumber evidence="5">2.5.1.87</ecNumber>
    </recommendedName>
</protein>
<dbReference type="PANTHER" id="PTHR21528">
    <property type="entry name" value="DEHYDRODOLICHYL DIPHOSPHATE SYNTHASE COMPLEX SUBUNIT NUS1"/>
    <property type="match status" value="1"/>
</dbReference>
<dbReference type="PANTHER" id="PTHR21528:SF0">
    <property type="entry name" value="DEHYDRODOLICHYL DIPHOSPHATE SYNTHASE COMPLEX SUBUNIT NUS1"/>
    <property type="match status" value="1"/>
</dbReference>
<keyword evidence="9" id="KW-0460">Magnesium</keyword>
<dbReference type="GO" id="GO:1904423">
    <property type="term" value="C:dehydrodolichyl diphosphate synthase complex"/>
    <property type="evidence" value="ECO:0007669"/>
    <property type="project" value="InterPro"/>
</dbReference>
<dbReference type="Proteomes" id="UP001063166">
    <property type="component" value="Unassembled WGS sequence"/>
</dbReference>
<organism evidence="14 15">
    <name type="scientific">Lyophyllum shimeji</name>
    <name type="common">Hon-shimeji</name>
    <name type="synonym">Tricholoma shimeji</name>
    <dbReference type="NCBI Taxonomy" id="47721"/>
    <lineage>
        <taxon>Eukaryota</taxon>
        <taxon>Fungi</taxon>
        <taxon>Dikarya</taxon>
        <taxon>Basidiomycota</taxon>
        <taxon>Agaricomycotina</taxon>
        <taxon>Agaricomycetes</taxon>
        <taxon>Agaricomycetidae</taxon>
        <taxon>Agaricales</taxon>
        <taxon>Tricholomatineae</taxon>
        <taxon>Lyophyllaceae</taxon>
        <taxon>Lyophyllum</taxon>
    </lineage>
</organism>
<keyword evidence="10" id="KW-1133">Transmembrane helix</keyword>
<evidence type="ECO:0000256" key="13">
    <source>
        <dbReference type="SAM" id="MobiDB-lite"/>
    </source>
</evidence>
<sequence length="317" mass="35777">MALVAVLCLRFIHFIYSLVLLCHSLWKRFTRTPSQPLDAPRRLVPKHLAVVLVSDGREAKSCLVQSVINVVDWCREAGVEKLTMYEEHGKLLECSQDIRDTLGDESEETSSDPEIEYPTPPPSDYSVSRPISPQAQTLDMHTVTVHVSNKQRKTQSTKDCLVRGKDHAVAQSNQKPLTLCLASRESSKPAIAAIAASLVSRDKVKVRKNVKHRQPESPAYTLTIEALDRILESDDALSSPDLMIVHPINSLRYNRTPLELHGYPPWHIRLTEIYHNRLQYPATAPISTAQHTRLLLDRTTFNQALDEFASAEMRFGK</sequence>
<keyword evidence="7" id="KW-0812">Transmembrane</keyword>